<name>A0A813GFK5_POLGL</name>
<accession>A0A813GFK5</accession>
<reference evidence="1" key="1">
    <citation type="submission" date="2021-02" db="EMBL/GenBank/DDBJ databases">
        <authorList>
            <person name="Dougan E. K."/>
            <person name="Rhodes N."/>
            <person name="Thang M."/>
            <person name="Chan C."/>
        </authorList>
    </citation>
    <scope>NUCLEOTIDE SEQUENCE</scope>
</reference>
<sequence>MAGELFWELLGYPTSLIVMQLLESRHHLVAQCISFGRAMYPATISASLRRRLNKDVNDPGFREALPDLIASIPELLAGGVSSSRTELVGTVLCNSAKACHDRRAEDLEKIAACRAQLSKISESILVPSAVSLPEQALRRDHLMALLKENTYYAIPTVDSSSQWEGWKRAVAIRHAGVMPVDGDDQAVSVEVAGRQCGITRSDPFDIVPHDCPVRPLMFDDLFIQDRVAKIHTFSISSSRRTFNMSALDEALDDLDMDMVDLAVVQDAIRLAMASGDAGCMIVPMGSSGLTVSAYQLACTLLEDAGLVCAGNLVPAAITTRTTVSQPLPYSVGSKWSLRGILQGMGWTFADNAREASVEARTFLRNGHLEFFRLLIDNADRCQVYEAHNSFSHRQSVTFYKVLAVAFSYEPADADSGVVLVPLGKNAGFYDKLLKHVNGGPSQYCCAYCADTKTAHPGGALDAVRSSGKCCWGKYDASHVMYYGSRIWRNSIWNIWRHSSSNANKSPEGHQRTVGIARVAAAVRSHMLRTSDDVYFADGVAAQKPSVGKDAAALHPRLPHKLMFAAPASQNPRIRRCLLEPSDALDEESLACLPPDFREEHVFRLQRCVLGTPLGVLPLSLRLGNAKDWRGEGSGGLAPLAVALPEGAWPWGNSSHRHVLAVWCGTDSALMPGFPSGPPVLKLPLANLTALDCQNGDLRLEFSFGGPAASCAVMRPQWLKRRFGVLLVLTFSDGSSKDGILSPGLLQASQFMQAIVLRARAAKGIPEIVPGLPNRGALVPSRWYCQATRHYAELLWALLNIAVLAQPLLRVWRLGLHGLGLDGVIRLLVSRPQTALQPITMLCQRLGRLAGVRYADLWRFFRPLPCHGCNRRRRE</sequence>
<comment type="caution">
    <text evidence="1">The sequence shown here is derived from an EMBL/GenBank/DDBJ whole genome shotgun (WGS) entry which is preliminary data.</text>
</comment>
<evidence type="ECO:0000313" key="2">
    <source>
        <dbReference type="Proteomes" id="UP000654075"/>
    </source>
</evidence>
<proteinExistence type="predicted"/>
<dbReference type="OrthoDB" id="424732at2759"/>
<organism evidence="1 2">
    <name type="scientific">Polarella glacialis</name>
    <name type="common">Dinoflagellate</name>
    <dbReference type="NCBI Taxonomy" id="89957"/>
    <lineage>
        <taxon>Eukaryota</taxon>
        <taxon>Sar</taxon>
        <taxon>Alveolata</taxon>
        <taxon>Dinophyceae</taxon>
        <taxon>Suessiales</taxon>
        <taxon>Suessiaceae</taxon>
        <taxon>Polarella</taxon>
    </lineage>
</organism>
<evidence type="ECO:0000313" key="1">
    <source>
        <dbReference type="EMBL" id="CAE8623957.1"/>
    </source>
</evidence>
<protein>
    <submittedName>
        <fullName evidence="1">Uncharacterized protein</fullName>
    </submittedName>
</protein>
<dbReference type="Proteomes" id="UP000654075">
    <property type="component" value="Unassembled WGS sequence"/>
</dbReference>
<dbReference type="AlphaFoldDB" id="A0A813GFK5"/>
<gene>
    <name evidence="1" type="ORF">PGLA1383_LOCUS41151</name>
</gene>
<dbReference type="EMBL" id="CAJNNV010028278">
    <property type="protein sequence ID" value="CAE8623957.1"/>
    <property type="molecule type" value="Genomic_DNA"/>
</dbReference>
<keyword evidence="2" id="KW-1185">Reference proteome</keyword>